<name>A0A5N7BFY3_9EURO</name>
<accession>A0A5N7BFY3</accession>
<dbReference type="AlphaFoldDB" id="A0A5N7BFY3"/>
<dbReference type="EMBL" id="ML736179">
    <property type="protein sequence ID" value="KAE8380659.1"/>
    <property type="molecule type" value="Genomic_DNA"/>
</dbReference>
<organism evidence="2 3">
    <name type="scientific">Aspergillus bertholletiae</name>
    <dbReference type="NCBI Taxonomy" id="1226010"/>
    <lineage>
        <taxon>Eukaryota</taxon>
        <taxon>Fungi</taxon>
        <taxon>Dikarya</taxon>
        <taxon>Ascomycota</taxon>
        <taxon>Pezizomycotina</taxon>
        <taxon>Eurotiomycetes</taxon>
        <taxon>Eurotiomycetidae</taxon>
        <taxon>Eurotiales</taxon>
        <taxon>Aspergillaceae</taxon>
        <taxon>Aspergillus</taxon>
        <taxon>Aspergillus subgen. Circumdati</taxon>
    </lineage>
</organism>
<keyword evidence="3" id="KW-1185">Reference proteome</keyword>
<keyword evidence="1" id="KW-0732">Signal</keyword>
<reference evidence="2 3" key="1">
    <citation type="submission" date="2019-04" db="EMBL/GenBank/DDBJ databases">
        <title>Friends and foes A comparative genomics studyof 23 Aspergillus species from section Flavi.</title>
        <authorList>
            <consortium name="DOE Joint Genome Institute"/>
            <person name="Kjaerbolling I."/>
            <person name="Vesth T."/>
            <person name="Frisvad J.C."/>
            <person name="Nybo J.L."/>
            <person name="Theobald S."/>
            <person name="Kildgaard S."/>
            <person name="Isbrandt T."/>
            <person name="Kuo A."/>
            <person name="Sato A."/>
            <person name="Lyhne E.K."/>
            <person name="Kogle M.E."/>
            <person name="Wiebenga A."/>
            <person name="Kun R.S."/>
            <person name="Lubbers R.J."/>
            <person name="Makela M.R."/>
            <person name="Barry K."/>
            <person name="Chovatia M."/>
            <person name="Clum A."/>
            <person name="Daum C."/>
            <person name="Haridas S."/>
            <person name="He G."/>
            <person name="LaButti K."/>
            <person name="Lipzen A."/>
            <person name="Mondo S."/>
            <person name="Riley R."/>
            <person name="Salamov A."/>
            <person name="Simmons B.A."/>
            <person name="Magnuson J.K."/>
            <person name="Henrissat B."/>
            <person name="Mortensen U.H."/>
            <person name="Larsen T.O."/>
            <person name="Devries R.P."/>
            <person name="Grigoriev I.V."/>
            <person name="Machida M."/>
            <person name="Baker S.E."/>
            <person name="Andersen M.R."/>
        </authorList>
    </citation>
    <scope>NUCLEOTIDE SEQUENCE [LARGE SCALE GENOMIC DNA]</scope>
    <source>
        <strain evidence="2 3">IBT 29228</strain>
    </source>
</reference>
<evidence type="ECO:0008006" key="4">
    <source>
        <dbReference type="Google" id="ProtNLM"/>
    </source>
</evidence>
<protein>
    <recommendedName>
        <fullName evidence="4">Secreted protein</fullName>
    </recommendedName>
</protein>
<evidence type="ECO:0000313" key="3">
    <source>
        <dbReference type="Proteomes" id="UP000326198"/>
    </source>
</evidence>
<evidence type="ECO:0000256" key="1">
    <source>
        <dbReference type="SAM" id="SignalP"/>
    </source>
</evidence>
<feature type="chain" id="PRO_5024826162" description="Secreted protein" evidence="1">
    <location>
        <begin position="27"/>
        <end position="69"/>
    </location>
</feature>
<sequence length="69" mass="8003">MHDASTNVPIFVFVLFWFVFFPSISSESPPFLIHFFLFSHNPFRLSQLSESFVLPINSRKSPLRGISEI</sequence>
<evidence type="ECO:0000313" key="2">
    <source>
        <dbReference type="EMBL" id="KAE8380659.1"/>
    </source>
</evidence>
<dbReference type="Proteomes" id="UP000326198">
    <property type="component" value="Unassembled WGS sequence"/>
</dbReference>
<gene>
    <name evidence="2" type="ORF">BDV26DRAFT_257106</name>
</gene>
<feature type="signal peptide" evidence="1">
    <location>
        <begin position="1"/>
        <end position="26"/>
    </location>
</feature>
<proteinExistence type="predicted"/>